<name>A0A3G4VA63_9VIBR</name>
<accession>A0A3G4VA63</accession>
<dbReference type="AlphaFoldDB" id="A0A3G4VA63"/>
<sequence length="128" mass="14426">MCDKKTSPVEFDYTSFLGASCSKKWTFLEALTSVAPVFGEAWKESTKNQNIDPDSRLWEKALSALSSRRSDESNLVALMKIARKENIACLKVVMPYSLESEQIQLIQDKGNVKIVVIPNEDILIAEFH</sequence>
<organism evidence="1 2">
    <name type="scientific">Vibrio mediterranei</name>
    <dbReference type="NCBI Taxonomy" id="689"/>
    <lineage>
        <taxon>Bacteria</taxon>
        <taxon>Pseudomonadati</taxon>
        <taxon>Pseudomonadota</taxon>
        <taxon>Gammaproteobacteria</taxon>
        <taxon>Vibrionales</taxon>
        <taxon>Vibrionaceae</taxon>
        <taxon>Vibrio</taxon>
    </lineage>
</organism>
<dbReference type="RefSeq" id="WP_006070783.1">
    <property type="nucleotide sequence ID" value="NZ_CP033577.1"/>
</dbReference>
<evidence type="ECO:0000313" key="1">
    <source>
        <dbReference type="EMBL" id="AYV20041.1"/>
    </source>
</evidence>
<dbReference type="GeneID" id="64086371"/>
<dbReference type="Proteomes" id="UP000279760">
    <property type="component" value="Chromosome 1"/>
</dbReference>
<reference evidence="1 2" key="1">
    <citation type="submission" date="2018-11" db="EMBL/GenBank/DDBJ databases">
        <title>Complete Genome Sequence of Vbrio mediterranei 117-T6: a Potential Pathogen Bacteria Isolated from the Conchocelis of Pyropia.</title>
        <authorList>
            <person name="Liu Q."/>
        </authorList>
    </citation>
    <scope>NUCLEOTIDE SEQUENCE [LARGE SCALE GENOMIC DNA]</scope>
    <source>
        <strain evidence="1 2">117-T6</strain>
    </source>
</reference>
<gene>
    <name evidence="1" type="ORF">ECB94_01460</name>
</gene>
<protein>
    <submittedName>
        <fullName evidence="1">Transporter</fullName>
    </submittedName>
</protein>
<evidence type="ECO:0000313" key="2">
    <source>
        <dbReference type="Proteomes" id="UP000279760"/>
    </source>
</evidence>
<dbReference type="EMBL" id="CP033577">
    <property type="protein sequence ID" value="AYV20041.1"/>
    <property type="molecule type" value="Genomic_DNA"/>
</dbReference>
<proteinExistence type="predicted"/>